<reference evidence="8 9" key="1">
    <citation type="submission" date="2018-06" db="EMBL/GenBank/DDBJ databases">
        <title>Extensive metabolic versatility and redundancy in microbially diverse, dynamic hydrothermal sediments.</title>
        <authorList>
            <person name="Dombrowski N."/>
            <person name="Teske A."/>
            <person name="Baker B.J."/>
        </authorList>
    </citation>
    <scope>NUCLEOTIDE SEQUENCE [LARGE SCALE GENOMIC DNA]</scope>
    <source>
        <strain evidence="8">B51_G17</strain>
    </source>
</reference>
<dbReference type="InterPro" id="IPR012677">
    <property type="entry name" value="Nucleotide-bd_a/b_plait_sf"/>
</dbReference>
<dbReference type="InterPro" id="IPR013025">
    <property type="entry name" value="Ribosomal_uL23-like"/>
</dbReference>
<evidence type="ECO:0000256" key="2">
    <source>
        <dbReference type="ARBA" id="ARBA00022730"/>
    </source>
</evidence>
<comment type="subunit">
    <text evidence="6">Part of the 50S ribosomal subunit. Contacts protein L29.</text>
</comment>
<dbReference type="GO" id="GO:1990904">
    <property type="term" value="C:ribonucleoprotein complex"/>
    <property type="evidence" value="ECO:0007669"/>
    <property type="project" value="UniProtKB-KW"/>
</dbReference>
<dbReference type="InterPro" id="IPR012678">
    <property type="entry name" value="Ribosomal_uL23/eL15/eS24_sf"/>
</dbReference>
<dbReference type="HAMAP" id="MF_01369_A">
    <property type="entry name" value="Ribosomal_uL23_A"/>
    <property type="match status" value="1"/>
</dbReference>
<dbReference type="GO" id="GO:0003735">
    <property type="term" value="F:structural constituent of ribosome"/>
    <property type="evidence" value="ECO:0007669"/>
    <property type="project" value="UniProtKB-UniRule"/>
</dbReference>
<proteinExistence type="inferred from homology"/>
<comment type="similarity">
    <text evidence="1 6 7">Belongs to the universal ribosomal protein uL23 family.</text>
</comment>
<dbReference type="PROSITE" id="PS00050">
    <property type="entry name" value="RIBOSOMAL_L23"/>
    <property type="match status" value="1"/>
</dbReference>
<comment type="function">
    <text evidence="6">Binds to 23S rRNA. One of the proteins that surrounds the polypeptide exit tunnel on the outside of the ribosome.</text>
</comment>
<dbReference type="Gene3D" id="3.30.70.330">
    <property type="match status" value="1"/>
</dbReference>
<dbReference type="InterPro" id="IPR019985">
    <property type="entry name" value="Ribosomal_uL23"/>
</dbReference>
<comment type="caution">
    <text evidence="8">The sequence shown here is derived from an EMBL/GenBank/DDBJ whole genome shotgun (WGS) entry which is preliminary data.</text>
</comment>
<sequence length="86" mass="9819">MNALKIIRYPLITEKAVDMIEKQNKITFIVDKNANKAEIKTAIETLYNVKIDAVNTIRDMQGRKKAIVKLNKKFKASDLAMRLGII</sequence>
<evidence type="ECO:0000256" key="3">
    <source>
        <dbReference type="ARBA" id="ARBA00022884"/>
    </source>
</evidence>
<evidence type="ECO:0000256" key="1">
    <source>
        <dbReference type="ARBA" id="ARBA00006700"/>
    </source>
</evidence>
<dbReference type="EMBL" id="QMWP01000131">
    <property type="protein sequence ID" value="RLG69536.1"/>
    <property type="molecule type" value="Genomic_DNA"/>
</dbReference>
<dbReference type="PANTHER" id="PTHR11620">
    <property type="entry name" value="60S RIBOSOMAL PROTEIN L23A"/>
    <property type="match status" value="1"/>
</dbReference>
<keyword evidence="5 6" id="KW-0687">Ribonucleoprotein</keyword>
<dbReference type="GO" id="GO:0005840">
    <property type="term" value="C:ribosome"/>
    <property type="evidence" value="ECO:0007669"/>
    <property type="project" value="UniProtKB-UniRule"/>
</dbReference>
<evidence type="ECO:0000256" key="7">
    <source>
        <dbReference type="RuleBase" id="RU003934"/>
    </source>
</evidence>
<keyword evidence="2 6" id="KW-0699">rRNA-binding</keyword>
<keyword evidence="4 6" id="KW-0689">Ribosomal protein</keyword>
<evidence type="ECO:0000256" key="5">
    <source>
        <dbReference type="ARBA" id="ARBA00023274"/>
    </source>
</evidence>
<dbReference type="Pfam" id="PF00276">
    <property type="entry name" value="Ribosomal_L23"/>
    <property type="match status" value="1"/>
</dbReference>
<evidence type="ECO:0000313" key="8">
    <source>
        <dbReference type="EMBL" id="RLG69536.1"/>
    </source>
</evidence>
<dbReference type="AlphaFoldDB" id="A0A497JII0"/>
<dbReference type="InterPro" id="IPR001014">
    <property type="entry name" value="Ribosomal_uL23_CS"/>
</dbReference>
<organism evidence="8 9">
    <name type="scientific">Candidatus Iainarchaeum sp</name>
    <dbReference type="NCBI Taxonomy" id="3101447"/>
    <lineage>
        <taxon>Archaea</taxon>
        <taxon>Candidatus Iainarchaeota</taxon>
        <taxon>Candidatus Iainarchaeia</taxon>
        <taxon>Candidatus Iainarchaeales</taxon>
        <taxon>Candidatus Iainarchaeaceae</taxon>
        <taxon>Candidatus Iainarchaeum</taxon>
    </lineage>
</organism>
<keyword evidence="3 6" id="KW-0694">RNA-binding</keyword>
<evidence type="ECO:0000313" key="9">
    <source>
        <dbReference type="Proteomes" id="UP000278031"/>
    </source>
</evidence>
<dbReference type="NCBIfam" id="NF011118">
    <property type="entry name" value="PRK14548.1"/>
    <property type="match status" value="1"/>
</dbReference>
<evidence type="ECO:0000256" key="6">
    <source>
        <dbReference type="HAMAP-Rule" id="MF_01369"/>
    </source>
</evidence>
<gene>
    <name evidence="6" type="primary">rpl23</name>
    <name evidence="8" type="ORF">DRO04_03250</name>
</gene>
<dbReference type="NCBIfam" id="TIGR03636">
    <property type="entry name" value="uL23_arch"/>
    <property type="match status" value="1"/>
</dbReference>
<accession>A0A497JII0</accession>
<dbReference type="GO" id="GO:0019843">
    <property type="term" value="F:rRNA binding"/>
    <property type="evidence" value="ECO:0007669"/>
    <property type="project" value="UniProtKB-UniRule"/>
</dbReference>
<dbReference type="Proteomes" id="UP000278031">
    <property type="component" value="Unassembled WGS sequence"/>
</dbReference>
<protein>
    <recommendedName>
        <fullName evidence="6">Large ribosomal subunit protein uL23</fullName>
    </recommendedName>
</protein>
<name>A0A497JII0_9ARCH</name>
<dbReference type="SUPFAM" id="SSF54189">
    <property type="entry name" value="Ribosomal proteins S24e, L23 and L15e"/>
    <property type="match status" value="1"/>
</dbReference>
<dbReference type="HAMAP" id="MF_01369_B">
    <property type="entry name" value="Ribosomal_uL23_B"/>
    <property type="match status" value="1"/>
</dbReference>
<dbReference type="GO" id="GO:0006412">
    <property type="term" value="P:translation"/>
    <property type="evidence" value="ECO:0007669"/>
    <property type="project" value="UniProtKB-UniRule"/>
</dbReference>
<dbReference type="FunFam" id="3.30.70.330:FF:000532">
    <property type="entry name" value="50S ribosomal protein L23"/>
    <property type="match status" value="1"/>
</dbReference>
<evidence type="ECO:0000256" key="4">
    <source>
        <dbReference type="ARBA" id="ARBA00022980"/>
    </source>
</evidence>